<protein>
    <recommendedName>
        <fullName evidence="3">Acyltransferase</fullName>
    </recommendedName>
</protein>
<name>A0ABN2VTQ2_9ACTN</name>
<dbReference type="PANTHER" id="PTHR23416">
    <property type="entry name" value="SIALIC ACID SYNTHASE-RELATED"/>
    <property type="match status" value="1"/>
</dbReference>
<dbReference type="CDD" id="cd04647">
    <property type="entry name" value="LbH_MAT_like"/>
    <property type="match status" value="1"/>
</dbReference>
<dbReference type="Gene3D" id="2.160.10.10">
    <property type="entry name" value="Hexapeptide repeat proteins"/>
    <property type="match status" value="1"/>
</dbReference>
<dbReference type="Pfam" id="PF00132">
    <property type="entry name" value="Hexapep"/>
    <property type="match status" value="1"/>
</dbReference>
<dbReference type="Pfam" id="PF14602">
    <property type="entry name" value="Hexapep_2"/>
    <property type="match status" value="1"/>
</dbReference>
<dbReference type="RefSeq" id="WP_344324146.1">
    <property type="nucleotide sequence ID" value="NZ_BAAAPY010000001.1"/>
</dbReference>
<sequence length="201" mass="21831">MPVSQPPGDPTRIEPGWVREAWHTRRWLHSGHGSLDRLRLARELARRRVLARGRLLGEPLQMLREGRLRIGPHTLLEPDVWLTGSGRITIGTGSFLNLGVMVASLHDVSIGDHCMLANGCVVTDADHAVVDPDRPITEQGFVSRGRTSIGDDCWLGAHVVVTSGVTIGERCVIGANSTVTHDVPAWSVAVGSPARVVRSLR</sequence>
<organism evidence="1 2">
    <name type="scientific">Aeromicrobium halocynthiae</name>
    <dbReference type="NCBI Taxonomy" id="560557"/>
    <lineage>
        <taxon>Bacteria</taxon>
        <taxon>Bacillati</taxon>
        <taxon>Actinomycetota</taxon>
        <taxon>Actinomycetes</taxon>
        <taxon>Propionibacteriales</taxon>
        <taxon>Nocardioidaceae</taxon>
        <taxon>Aeromicrobium</taxon>
    </lineage>
</organism>
<reference evidence="1 2" key="1">
    <citation type="journal article" date="2019" name="Int. J. Syst. Evol. Microbiol.">
        <title>The Global Catalogue of Microorganisms (GCM) 10K type strain sequencing project: providing services to taxonomists for standard genome sequencing and annotation.</title>
        <authorList>
            <consortium name="The Broad Institute Genomics Platform"/>
            <consortium name="The Broad Institute Genome Sequencing Center for Infectious Disease"/>
            <person name="Wu L."/>
            <person name="Ma J."/>
        </authorList>
    </citation>
    <scope>NUCLEOTIDE SEQUENCE [LARGE SCALE GENOMIC DNA]</scope>
    <source>
        <strain evidence="1 2">JCM 15749</strain>
    </source>
</reference>
<accession>A0ABN2VTQ2</accession>
<proteinExistence type="predicted"/>
<evidence type="ECO:0000313" key="1">
    <source>
        <dbReference type="EMBL" id="GAA2071323.1"/>
    </source>
</evidence>
<dbReference type="InterPro" id="IPR011004">
    <property type="entry name" value="Trimer_LpxA-like_sf"/>
</dbReference>
<evidence type="ECO:0008006" key="3">
    <source>
        <dbReference type="Google" id="ProtNLM"/>
    </source>
</evidence>
<dbReference type="InterPro" id="IPR001451">
    <property type="entry name" value="Hexapep"/>
</dbReference>
<keyword evidence="2" id="KW-1185">Reference proteome</keyword>
<dbReference type="Proteomes" id="UP001501480">
    <property type="component" value="Unassembled WGS sequence"/>
</dbReference>
<evidence type="ECO:0000313" key="2">
    <source>
        <dbReference type="Proteomes" id="UP001501480"/>
    </source>
</evidence>
<comment type="caution">
    <text evidence="1">The sequence shown here is derived from an EMBL/GenBank/DDBJ whole genome shotgun (WGS) entry which is preliminary data.</text>
</comment>
<dbReference type="SUPFAM" id="SSF51161">
    <property type="entry name" value="Trimeric LpxA-like enzymes"/>
    <property type="match status" value="1"/>
</dbReference>
<dbReference type="InterPro" id="IPR051159">
    <property type="entry name" value="Hexapeptide_acetyltransf"/>
</dbReference>
<gene>
    <name evidence="1" type="ORF">GCM10009821_06250</name>
</gene>
<dbReference type="EMBL" id="BAAAPY010000001">
    <property type="protein sequence ID" value="GAA2071323.1"/>
    <property type="molecule type" value="Genomic_DNA"/>
</dbReference>